<accession>A0A845HP28</accession>
<evidence type="ECO:0000256" key="3">
    <source>
        <dbReference type="ARBA" id="ARBA00022764"/>
    </source>
</evidence>
<evidence type="ECO:0000313" key="8">
    <source>
        <dbReference type="Proteomes" id="UP000484875"/>
    </source>
</evidence>
<dbReference type="NCBIfam" id="TIGR03002">
    <property type="entry name" value="outer_YhbN_LptA"/>
    <property type="match status" value="1"/>
</dbReference>
<dbReference type="RefSeq" id="WP_161092681.1">
    <property type="nucleotide sequence ID" value="NZ_WWCV01000072.1"/>
</dbReference>
<dbReference type="AlphaFoldDB" id="A0A845HP28"/>
<dbReference type="GO" id="GO:0017089">
    <property type="term" value="F:glycolipid transfer activity"/>
    <property type="evidence" value="ECO:0007669"/>
    <property type="project" value="TreeGrafter"/>
</dbReference>
<dbReference type="GO" id="GO:0009279">
    <property type="term" value="C:cell outer membrane"/>
    <property type="evidence" value="ECO:0007669"/>
    <property type="project" value="TreeGrafter"/>
</dbReference>
<proteinExistence type="inferred from homology"/>
<dbReference type="HAMAP" id="MF_01914">
    <property type="entry name" value="LPS_assembly_LptA"/>
    <property type="match status" value="1"/>
</dbReference>
<evidence type="ECO:0000313" key="7">
    <source>
        <dbReference type="EMBL" id="MYN20347.1"/>
    </source>
</evidence>
<dbReference type="Gene3D" id="2.60.450.10">
    <property type="entry name" value="Lipopolysaccharide (LPS) transport protein A like domain"/>
    <property type="match status" value="1"/>
</dbReference>
<feature type="compositionally biased region" description="Low complexity" evidence="5">
    <location>
        <begin position="178"/>
        <end position="199"/>
    </location>
</feature>
<feature type="region of interest" description="Disordered" evidence="5">
    <location>
        <begin position="175"/>
        <end position="199"/>
    </location>
</feature>
<organism evidence="7 8">
    <name type="scientific">Duganella vulcania</name>
    <dbReference type="NCBI Taxonomy" id="2692166"/>
    <lineage>
        <taxon>Bacteria</taxon>
        <taxon>Pseudomonadati</taxon>
        <taxon>Pseudomonadota</taxon>
        <taxon>Betaproteobacteria</taxon>
        <taxon>Burkholderiales</taxon>
        <taxon>Oxalobacteraceae</taxon>
        <taxon>Telluria group</taxon>
        <taxon>Duganella</taxon>
    </lineage>
</organism>
<dbReference type="EMBL" id="WWCV01000072">
    <property type="protein sequence ID" value="MYN20347.1"/>
    <property type="molecule type" value="Genomic_DNA"/>
</dbReference>
<comment type="similarity">
    <text evidence="4">Belongs to the LptA family.</text>
</comment>
<dbReference type="GO" id="GO:0030288">
    <property type="term" value="C:outer membrane-bounded periplasmic space"/>
    <property type="evidence" value="ECO:0007669"/>
    <property type="project" value="TreeGrafter"/>
</dbReference>
<dbReference type="InterPro" id="IPR052037">
    <property type="entry name" value="LPS_export_LptA"/>
</dbReference>
<evidence type="ECO:0000259" key="6">
    <source>
        <dbReference type="Pfam" id="PF03968"/>
    </source>
</evidence>
<evidence type="ECO:0000256" key="5">
    <source>
        <dbReference type="SAM" id="MobiDB-lite"/>
    </source>
</evidence>
<keyword evidence="1 4" id="KW-0813">Transport</keyword>
<evidence type="ECO:0000256" key="2">
    <source>
        <dbReference type="ARBA" id="ARBA00022729"/>
    </source>
</evidence>
<sequence length="199" mass="21378" precursor="true">MKKLILSAAVLLMAACAAHAEKADSTKPTTIQYDDLQIDDVKQVKTLIGNVILTRGTLLLKSPKAVMTTDPEGYDFVVLTSTPGTPATFRQKRDGAGDQWVEGEAERIEYSNKTDLVKLFSKAKVRRLEAGRLSDEVNGEFISYDSRKEQFAVKNTVTGESKPGAGRGTMVIQPTIRPAAPATAPATTPAASTPPATEK</sequence>
<keyword evidence="8" id="KW-1185">Reference proteome</keyword>
<dbReference type="Proteomes" id="UP000484875">
    <property type="component" value="Unassembled WGS sequence"/>
</dbReference>
<dbReference type="GO" id="GO:0043165">
    <property type="term" value="P:Gram-negative-bacterium-type cell outer membrane assembly"/>
    <property type="evidence" value="ECO:0007669"/>
    <property type="project" value="UniProtKB-UniRule"/>
</dbReference>
<dbReference type="PROSITE" id="PS51257">
    <property type="entry name" value="PROKAR_LIPOPROTEIN"/>
    <property type="match status" value="1"/>
</dbReference>
<keyword evidence="3 4" id="KW-0574">Periplasm</keyword>
<reference evidence="7 8" key="1">
    <citation type="submission" date="2019-12" db="EMBL/GenBank/DDBJ databases">
        <title>Novel species isolated from a subtropical stream in China.</title>
        <authorList>
            <person name="Lu H."/>
        </authorList>
    </citation>
    <scope>NUCLEOTIDE SEQUENCE [LARGE SCALE GENOMIC DNA]</scope>
    <source>
        <strain evidence="7 8">FT107W</strain>
    </source>
</reference>
<dbReference type="InterPro" id="IPR014340">
    <property type="entry name" value="LptA"/>
</dbReference>
<feature type="chain" id="PRO_5033187578" description="Lipopolysaccharide export system protein LptA" evidence="4">
    <location>
        <begin position="21"/>
        <end position="199"/>
    </location>
</feature>
<comment type="caution">
    <text evidence="7">The sequence shown here is derived from an EMBL/GenBank/DDBJ whole genome shotgun (WGS) entry which is preliminary data.</text>
</comment>
<dbReference type="PANTHER" id="PTHR36504">
    <property type="entry name" value="LIPOPOLYSACCHARIDE EXPORT SYSTEM PROTEIN LPTA"/>
    <property type="match status" value="1"/>
</dbReference>
<comment type="subunit">
    <text evidence="4">Component of the lipopolysaccharide transport and assembly complex.</text>
</comment>
<dbReference type="InterPro" id="IPR005653">
    <property type="entry name" value="OstA-like_N"/>
</dbReference>
<evidence type="ECO:0000256" key="4">
    <source>
        <dbReference type="HAMAP-Rule" id="MF_01914"/>
    </source>
</evidence>
<comment type="function">
    <text evidence="4">Involved in the assembly of lipopolysaccharide (LPS). Required for the translocation of LPS from the inner membrane to the outer membrane.</text>
</comment>
<feature type="signal peptide" evidence="4">
    <location>
        <begin position="1"/>
        <end position="20"/>
    </location>
</feature>
<protein>
    <recommendedName>
        <fullName evidence="4">Lipopolysaccharide export system protein LptA</fullName>
    </recommendedName>
</protein>
<dbReference type="GO" id="GO:0001530">
    <property type="term" value="F:lipopolysaccharide binding"/>
    <property type="evidence" value="ECO:0007669"/>
    <property type="project" value="InterPro"/>
</dbReference>
<dbReference type="GO" id="GO:0015920">
    <property type="term" value="P:lipopolysaccharide transport"/>
    <property type="evidence" value="ECO:0007669"/>
    <property type="project" value="UniProtKB-UniRule"/>
</dbReference>
<dbReference type="PANTHER" id="PTHR36504:SF1">
    <property type="entry name" value="LIPOPOLYSACCHARIDE EXPORT SYSTEM PROTEIN LPTA"/>
    <property type="match status" value="1"/>
</dbReference>
<name>A0A845HP28_9BURK</name>
<keyword evidence="2 4" id="KW-0732">Signal</keyword>
<evidence type="ECO:0000256" key="1">
    <source>
        <dbReference type="ARBA" id="ARBA00022448"/>
    </source>
</evidence>
<dbReference type="Pfam" id="PF03968">
    <property type="entry name" value="LptD_N"/>
    <property type="match status" value="1"/>
</dbReference>
<gene>
    <name evidence="4 7" type="primary">lptA</name>
    <name evidence="7" type="ORF">GTP81_26760</name>
</gene>
<comment type="subcellular location">
    <subcellularLocation>
        <location evidence="4">Periplasm</location>
    </subcellularLocation>
</comment>
<feature type="domain" description="Organic solvent tolerance-like N-terminal" evidence="6">
    <location>
        <begin position="31"/>
        <end position="149"/>
    </location>
</feature>